<evidence type="ECO:0000256" key="1">
    <source>
        <dbReference type="SAM" id="Coils"/>
    </source>
</evidence>
<keyword evidence="1" id="KW-0175">Coiled coil</keyword>
<dbReference type="EMBL" id="PEWD01000008">
    <property type="protein sequence ID" value="PIU69302.1"/>
    <property type="molecule type" value="Genomic_DNA"/>
</dbReference>
<dbReference type="GO" id="GO:0006231">
    <property type="term" value="P:dTMP biosynthetic process"/>
    <property type="evidence" value="ECO:0007669"/>
    <property type="project" value="InterPro"/>
</dbReference>
<dbReference type="GO" id="GO:0050797">
    <property type="term" value="F:thymidylate synthase (FAD) activity"/>
    <property type="evidence" value="ECO:0007669"/>
    <property type="project" value="InterPro"/>
</dbReference>
<evidence type="ECO:0000313" key="2">
    <source>
        <dbReference type="EMBL" id="PIU69302.1"/>
    </source>
</evidence>
<proteinExistence type="predicted"/>
<evidence type="ECO:0000313" key="3">
    <source>
        <dbReference type="Proteomes" id="UP000229916"/>
    </source>
</evidence>
<protein>
    <submittedName>
        <fullName evidence="2">Uncharacterized protein</fullName>
    </submittedName>
</protein>
<dbReference type="Proteomes" id="UP000229916">
    <property type="component" value="Unassembled WGS sequence"/>
</dbReference>
<accession>A0A2M7APJ1</accession>
<name>A0A2M7APJ1_UNCKA</name>
<feature type="coiled-coil region" evidence="1">
    <location>
        <begin position="268"/>
        <end position="295"/>
    </location>
</feature>
<dbReference type="SUPFAM" id="SSF69796">
    <property type="entry name" value="Thymidylate synthase-complementing protein Thy1"/>
    <property type="match status" value="1"/>
</dbReference>
<dbReference type="InterPro" id="IPR003669">
    <property type="entry name" value="Thymidylate_synthase_ThyX"/>
</dbReference>
<dbReference type="InterPro" id="IPR036098">
    <property type="entry name" value="Thymidylate_synthase_ThyX_sf"/>
</dbReference>
<comment type="caution">
    <text evidence="2">The sequence shown here is derived from an EMBL/GenBank/DDBJ whole genome shotgun (WGS) entry which is preliminary data.</text>
</comment>
<dbReference type="Pfam" id="PF02511">
    <property type="entry name" value="Thy1"/>
    <property type="match status" value="2"/>
</dbReference>
<gene>
    <name evidence="2" type="ORF">COS81_00470</name>
</gene>
<organism evidence="2 3">
    <name type="scientific">candidate division WWE3 bacterium CG06_land_8_20_14_3_00_42_16</name>
    <dbReference type="NCBI Taxonomy" id="1975083"/>
    <lineage>
        <taxon>Bacteria</taxon>
        <taxon>Katanobacteria</taxon>
    </lineage>
</organism>
<dbReference type="AlphaFoldDB" id="A0A2M7APJ1"/>
<sequence length="533" mass="61645">MHKTTDLKLNLLGIVPGYEDETGRFDPQSIAALSALMTFKGKSIQKLKEEALQKDKSFAEQIQKILQNSSLKGHASVATTPVLSFNYEASKFIDSALTGLPFASALMHSGRRTGVTLEDIVIPTEIAKKPQAKKLYLEESEQTINLFNELLAKGLPKDYVSKILQYGHYGTGIFSLSIESILAIKREYELEKEWMPEEVGLLLQTIESELKKLGADLLYFTRFVSPSSIYPYPNIFKNPQNTNLARIMRENTNANQLTKIVDYSVDDHPDLKKSLQDLDQKLRNLVQNKTRFKKEWFGLLLERQRLVRDFGLAAFVRVLSNVSWRVWGDKKRHRTVPMTVDSIYYAIERAQKIFFQNARSIENGNITSELITKFDQVFSVPDLVRTQKDILFRWIQQAFSTLKAYEKLRRMDIKPRDAIFLIPRGIRVDVLQEYNLYNLISGYYPTRACTTAEEQLHKLTLWEIQELKKELQKQGLGYLADMIKPKCQTLGFCPERKPCAVVNKLVPDYDEKWHAELQQDLQEKFRQEWQKLA</sequence>
<reference evidence="3" key="1">
    <citation type="submission" date="2017-09" db="EMBL/GenBank/DDBJ databases">
        <title>Depth-based differentiation of microbial function through sediment-hosted aquifers and enrichment of novel symbionts in the deep terrestrial subsurface.</title>
        <authorList>
            <person name="Probst A.J."/>
            <person name="Ladd B."/>
            <person name="Jarett J.K."/>
            <person name="Geller-Mcgrath D.E."/>
            <person name="Sieber C.M.K."/>
            <person name="Emerson J.B."/>
            <person name="Anantharaman K."/>
            <person name="Thomas B.C."/>
            <person name="Malmstrom R."/>
            <person name="Stieglmeier M."/>
            <person name="Klingl A."/>
            <person name="Woyke T."/>
            <person name="Ryan C.M."/>
            <person name="Banfield J.F."/>
        </authorList>
    </citation>
    <scope>NUCLEOTIDE SEQUENCE [LARGE SCALE GENOMIC DNA]</scope>
</reference>
<dbReference type="GO" id="GO:0050660">
    <property type="term" value="F:flavin adenine dinucleotide binding"/>
    <property type="evidence" value="ECO:0007669"/>
    <property type="project" value="InterPro"/>
</dbReference>